<sequence>MRRNTRATEVGPPIGEARQGQIRVNGRQAAGLGSETLGTELPIPETTGSKRMSSTGIRTTAIKRERGRPPDKGVTAPELPTLRKFHVKSPLRGNHGTPVRAAASKI</sequence>
<comment type="caution">
    <text evidence="2">The sequence shown here is derived from an EMBL/GenBank/DDBJ whole genome shotgun (WGS) entry which is preliminary data.</text>
</comment>
<evidence type="ECO:0000313" key="3">
    <source>
        <dbReference type="Proteomes" id="UP001174936"/>
    </source>
</evidence>
<dbReference type="AlphaFoldDB" id="A0AA39XXE7"/>
<protein>
    <submittedName>
        <fullName evidence="2">Uncharacterized protein</fullName>
    </submittedName>
</protein>
<reference evidence="2" key="1">
    <citation type="submission" date="2023-06" db="EMBL/GenBank/DDBJ databases">
        <title>Genome-scale phylogeny and comparative genomics of the fungal order Sordariales.</title>
        <authorList>
            <consortium name="Lawrence Berkeley National Laboratory"/>
            <person name="Hensen N."/>
            <person name="Bonometti L."/>
            <person name="Westerberg I."/>
            <person name="Brannstrom I.O."/>
            <person name="Guillou S."/>
            <person name="Cros-Aarteil S."/>
            <person name="Calhoun S."/>
            <person name="Haridas S."/>
            <person name="Kuo A."/>
            <person name="Mondo S."/>
            <person name="Pangilinan J."/>
            <person name="Riley R."/>
            <person name="Labutti K."/>
            <person name="Andreopoulos B."/>
            <person name="Lipzen A."/>
            <person name="Chen C."/>
            <person name="Yanf M."/>
            <person name="Daum C."/>
            <person name="Ng V."/>
            <person name="Clum A."/>
            <person name="Steindorff A."/>
            <person name="Ohm R."/>
            <person name="Martin F."/>
            <person name="Silar P."/>
            <person name="Natvig D."/>
            <person name="Lalanne C."/>
            <person name="Gautier V."/>
            <person name="Ament-Velasquez S.L."/>
            <person name="Kruys A."/>
            <person name="Hutchinson M.I."/>
            <person name="Powell A.J."/>
            <person name="Barry K."/>
            <person name="Miller A.N."/>
            <person name="Grigoriev I.V."/>
            <person name="Debuchy R."/>
            <person name="Gladieux P."/>
            <person name="Thoren M.H."/>
            <person name="Johannesson H."/>
        </authorList>
    </citation>
    <scope>NUCLEOTIDE SEQUENCE</scope>
    <source>
        <strain evidence="2">SMH2532-1</strain>
    </source>
</reference>
<gene>
    <name evidence="2" type="ORF">B0T16DRAFT_420939</name>
</gene>
<evidence type="ECO:0000313" key="2">
    <source>
        <dbReference type="EMBL" id="KAK0642044.1"/>
    </source>
</evidence>
<dbReference type="EMBL" id="JAULSV010000006">
    <property type="protein sequence ID" value="KAK0642044.1"/>
    <property type="molecule type" value="Genomic_DNA"/>
</dbReference>
<proteinExistence type="predicted"/>
<feature type="region of interest" description="Disordered" evidence="1">
    <location>
        <begin position="1"/>
        <end position="56"/>
    </location>
</feature>
<organism evidence="2 3">
    <name type="scientific">Cercophora newfieldiana</name>
    <dbReference type="NCBI Taxonomy" id="92897"/>
    <lineage>
        <taxon>Eukaryota</taxon>
        <taxon>Fungi</taxon>
        <taxon>Dikarya</taxon>
        <taxon>Ascomycota</taxon>
        <taxon>Pezizomycotina</taxon>
        <taxon>Sordariomycetes</taxon>
        <taxon>Sordariomycetidae</taxon>
        <taxon>Sordariales</taxon>
        <taxon>Lasiosphaeriaceae</taxon>
        <taxon>Cercophora</taxon>
    </lineage>
</organism>
<evidence type="ECO:0000256" key="1">
    <source>
        <dbReference type="SAM" id="MobiDB-lite"/>
    </source>
</evidence>
<feature type="compositionally biased region" description="Polar residues" evidence="1">
    <location>
        <begin position="46"/>
        <end position="56"/>
    </location>
</feature>
<dbReference type="Proteomes" id="UP001174936">
    <property type="component" value="Unassembled WGS sequence"/>
</dbReference>
<keyword evidence="3" id="KW-1185">Reference proteome</keyword>
<name>A0AA39XXE7_9PEZI</name>
<accession>A0AA39XXE7</accession>